<reference evidence="1" key="1">
    <citation type="submission" date="2022-08" db="EMBL/GenBank/DDBJ databases">
        <title>Genome Sequence of Lecanicillium fungicola.</title>
        <authorList>
            <person name="Buettner E."/>
        </authorList>
    </citation>
    <scope>NUCLEOTIDE SEQUENCE</scope>
    <source>
        <strain evidence="1">Babe33</strain>
    </source>
</reference>
<comment type="caution">
    <text evidence="1">The sequence shown here is derived from an EMBL/GenBank/DDBJ whole genome shotgun (WGS) entry which is preliminary data.</text>
</comment>
<keyword evidence="2" id="KW-1185">Reference proteome</keyword>
<evidence type="ECO:0000313" key="1">
    <source>
        <dbReference type="EMBL" id="KAJ2976762.1"/>
    </source>
</evidence>
<proteinExistence type="predicted"/>
<evidence type="ECO:0000313" key="2">
    <source>
        <dbReference type="Proteomes" id="UP001143910"/>
    </source>
</evidence>
<accession>A0ACC1NBT3</accession>
<dbReference type="EMBL" id="JANJQO010000544">
    <property type="protein sequence ID" value="KAJ2976762.1"/>
    <property type="molecule type" value="Genomic_DNA"/>
</dbReference>
<dbReference type="Proteomes" id="UP001143910">
    <property type="component" value="Unassembled WGS sequence"/>
</dbReference>
<gene>
    <name evidence="1" type="ORF">NQ176_g4756</name>
</gene>
<sequence>MSTQSQARKIAFIGASGQVGKPTVDALLASQTAHTITALQRPEAKSTFPAGVIVKKGDLEDEAFLSEVLRGQDALVLMPPLSHLVELQKPAIRVAAKVGIPYIFPSEFGPDPFATQLIKDNGLLQAKKDIRDLIEELKVSSWISIAVGPWLDDGLRKGLWGIDANTRKATIYKGANVKVSTASIPHTAEALAAVLSLPEAEIAKYKNGAVYTPSFHLSQRELLKAVQQASGTTDADWSIDVREVADVQQEYEARMKAGDGMAGYTKFFVTHYLDAGANFESKTKVAELQRLAKLGLRTESLEAVIKTTL</sequence>
<name>A0ACC1NBT3_9HYPO</name>
<protein>
    <submittedName>
        <fullName evidence="1">Uncharacterized protein</fullName>
    </submittedName>
</protein>
<organism evidence="1 2">
    <name type="scientific">Zarea fungicola</name>
    <dbReference type="NCBI Taxonomy" id="93591"/>
    <lineage>
        <taxon>Eukaryota</taxon>
        <taxon>Fungi</taxon>
        <taxon>Dikarya</taxon>
        <taxon>Ascomycota</taxon>
        <taxon>Pezizomycotina</taxon>
        <taxon>Sordariomycetes</taxon>
        <taxon>Hypocreomycetidae</taxon>
        <taxon>Hypocreales</taxon>
        <taxon>Cordycipitaceae</taxon>
        <taxon>Zarea</taxon>
    </lineage>
</organism>